<dbReference type="InterPro" id="IPR006747">
    <property type="entry name" value="DUF599"/>
</dbReference>
<keyword evidence="3" id="KW-1185">Reference proteome</keyword>
<gene>
    <name evidence="2" type="ORF">PZL22_001567</name>
</gene>
<proteinExistence type="predicted"/>
<keyword evidence="1" id="KW-1133">Transmembrane helix</keyword>
<dbReference type="Proteomes" id="UP001233264">
    <property type="component" value="Chromosome"/>
</dbReference>
<name>A0ABY8T824_9HYPH</name>
<feature type="transmembrane region" description="Helical" evidence="1">
    <location>
        <begin position="209"/>
        <end position="227"/>
    </location>
</feature>
<keyword evidence="1" id="KW-0812">Transmembrane</keyword>
<evidence type="ECO:0000313" key="2">
    <source>
        <dbReference type="EMBL" id="WHS93889.1"/>
    </source>
</evidence>
<dbReference type="RefSeq" id="WP_013844304.1">
    <property type="nucleotide sequence ID" value="NZ_CP120365.1"/>
</dbReference>
<feature type="transmembrane region" description="Helical" evidence="1">
    <location>
        <begin position="76"/>
        <end position="104"/>
    </location>
</feature>
<dbReference type="Pfam" id="PF04654">
    <property type="entry name" value="DUF599"/>
    <property type="match status" value="1"/>
</dbReference>
<dbReference type="EMBL" id="CP120365">
    <property type="protein sequence ID" value="WHS93889.1"/>
    <property type="molecule type" value="Genomic_DNA"/>
</dbReference>
<feature type="transmembrane region" description="Helical" evidence="1">
    <location>
        <begin position="125"/>
        <end position="142"/>
    </location>
</feature>
<dbReference type="PANTHER" id="PTHR31881:SF6">
    <property type="entry name" value="OS09G0494600 PROTEIN"/>
    <property type="match status" value="1"/>
</dbReference>
<sequence length="244" mass="27251">MGPSCIFGRPCQNTAMTSEDYVALAIFVLLWAGFSWASDGGRGFDRVSLTRLMNEHRARWIRNSLNRDLKMIDTQIIAGLQAGTAFFASTTIFALGGCFALLGATDQVQMIFSDLPQIFRSGRTAFELKVGGLTCLFGYSFFKFGWSYRLFNYCSILMGGIPMTADMKRDQKAAERAAERAIRMNILAAKHFNAGLRAIFLSIGYLGWFISPYVFMVLTALVIFVLARRQFFSEARAALIENAQ</sequence>
<dbReference type="PANTHER" id="PTHR31881">
    <property type="match status" value="1"/>
</dbReference>
<feature type="transmembrane region" description="Helical" evidence="1">
    <location>
        <begin position="21"/>
        <end position="38"/>
    </location>
</feature>
<evidence type="ECO:0000313" key="3">
    <source>
        <dbReference type="Proteomes" id="UP001233264"/>
    </source>
</evidence>
<reference evidence="2 3" key="1">
    <citation type="submission" date="2023-03" db="EMBL/GenBank/DDBJ databases">
        <authorList>
            <person name="Menendez E."/>
            <person name="Kaur S."/>
            <person name="Flores-Felix J.D."/>
            <person name="diCenzo G.C."/>
            <person name="Peix A."/>
            <person name="Velazquez E."/>
        </authorList>
    </citation>
    <scope>NUCLEOTIDE SEQUENCE [LARGE SCALE GENOMIC DNA]</scope>
    <source>
        <strain evidence="2 3">CCBAU 71714</strain>
    </source>
</reference>
<keyword evidence="1" id="KW-0472">Membrane</keyword>
<protein>
    <submittedName>
        <fullName evidence="2">DUF599 domain-containing protein</fullName>
    </submittedName>
</protein>
<evidence type="ECO:0000256" key="1">
    <source>
        <dbReference type="SAM" id="Phobius"/>
    </source>
</evidence>
<organism evidence="2 3">
    <name type="scientific">Sinorhizobium kummerowiae</name>
    <dbReference type="NCBI Taxonomy" id="158892"/>
    <lineage>
        <taxon>Bacteria</taxon>
        <taxon>Pseudomonadati</taxon>
        <taxon>Pseudomonadota</taxon>
        <taxon>Alphaproteobacteria</taxon>
        <taxon>Hyphomicrobiales</taxon>
        <taxon>Rhizobiaceae</taxon>
        <taxon>Sinorhizobium/Ensifer group</taxon>
        <taxon>Sinorhizobium</taxon>
    </lineage>
</organism>
<accession>A0ABY8T824</accession>